<evidence type="ECO:0000313" key="3">
    <source>
        <dbReference type="Proteomes" id="UP000242180"/>
    </source>
</evidence>
<keyword evidence="3" id="KW-1185">Reference proteome</keyword>
<comment type="caution">
    <text evidence="2">The sequence shown here is derived from an EMBL/GenBank/DDBJ whole genome shotgun (WGS) entry which is preliminary data.</text>
</comment>
<evidence type="ECO:0000256" key="1">
    <source>
        <dbReference type="SAM" id="MobiDB-lite"/>
    </source>
</evidence>
<name>A0A1X2H4Y3_SYNRA</name>
<feature type="region of interest" description="Disordered" evidence="1">
    <location>
        <begin position="1"/>
        <end position="23"/>
    </location>
</feature>
<feature type="compositionally biased region" description="Basic and acidic residues" evidence="1">
    <location>
        <begin position="10"/>
        <end position="23"/>
    </location>
</feature>
<organism evidence="2 3">
    <name type="scientific">Syncephalastrum racemosum</name>
    <name type="common">Filamentous fungus</name>
    <dbReference type="NCBI Taxonomy" id="13706"/>
    <lineage>
        <taxon>Eukaryota</taxon>
        <taxon>Fungi</taxon>
        <taxon>Fungi incertae sedis</taxon>
        <taxon>Mucoromycota</taxon>
        <taxon>Mucoromycotina</taxon>
        <taxon>Mucoromycetes</taxon>
        <taxon>Mucorales</taxon>
        <taxon>Syncephalastraceae</taxon>
        <taxon>Syncephalastrum</taxon>
    </lineage>
</organism>
<dbReference type="AlphaFoldDB" id="A0A1X2H4Y3"/>
<accession>A0A1X2H4Y3</accession>
<gene>
    <name evidence="2" type="ORF">BCR43DRAFT_517694</name>
</gene>
<reference evidence="2 3" key="1">
    <citation type="submission" date="2016-07" db="EMBL/GenBank/DDBJ databases">
        <title>Pervasive Adenine N6-methylation of Active Genes in Fungi.</title>
        <authorList>
            <consortium name="DOE Joint Genome Institute"/>
            <person name="Mondo S.J."/>
            <person name="Dannebaum R.O."/>
            <person name="Kuo R.C."/>
            <person name="Labutti K."/>
            <person name="Haridas S."/>
            <person name="Kuo A."/>
            <person name="Salamov A."/>
            <person name="Ahrendt S.R."/>
            <person name="Lipzen A."/>
            <person name="Sullivan W."/>
            <person name="Andreopoulos W.B."/>
            <person name="Clum A."/>
            <person name="Lindquist E."/>
            <person name="Daum C."/>
            <person name="Ramamoorthy G.K."/>
            <person name="Gryganskyi A."/>
            <person name="Culley D."/>
            <person name="Magnuson J.K."/>
            <person name="James T.Y."/>
            <person name="O'Malley M.A."/>
            <person name="Stajich J.E."/>
            <person name="Spatafora J.W."/>
            <person name="Visel A."/>
            <person name="Grigoriev I.V."/>
        </authorList>
    </citation>
    <scope>NUCLEOTIDE SEQUENCE [LARGE SCALE GENOMIC DNA]</scope>
    <source>
        <strain evidence="2 3">NRRL 2496</strain>
    </source>
</reference>
<dbReference type="EMBL" id="MCGN01000009">
    <property type="protein sequence ID" value="ORY93474.1"/>
    <property type="molecule type" value="Genomic_DNA"/>
</dbReference>
<dbReference type="InParanoid" id="A0A1X2H4Y3"/>
<protein>
    <submittedName>
        <fullName evidence="2">Uncharacterized protein</fullName>
    </submittedName>
</protein>
<dbReference type="OrthoDB" id="2287297at2759"/>
<proteinExistence type="predicted"/>
<dbReference type="Proteomes" id="UP000242180">
    <property type="component" value="Unassembled WGS sequence"/>
</dbReference>
<evidence type="ECO:0000313" key="2">
    <source>
        <dbReference type="EMBL" id="ORY93474.1"/>
    </source>
</evidence>
<sequence>MVPLASGGQKDLDDRKLADHERRSHGASIDAILVDPASGLEICVMEVSGLPNKHDYRHFRKDRIKTAVN</sequence>